<dbReference type="Pfam" id="PF02826">
    <property type="entry name" value="2-Hacid_dh_C"/>
    <property type="match status" value="1"/>
</dbReference>
<keyword evidence="2 4" id="KW-0560">Oxidoreductase</keyword>
<keyword evidence="8" id="KW-1185">Reference proteome</keyword>
<evidence type="ECO:0000313" key="7">
    <source>
        <dbReference type="EMBL" id="MDN4120382.1"/>
    </source>
</evidence>
<accession>A0ABT8EGJ7</accession>
<comment type="similarity">
    <text evidence="1 4">Belongs to the D-isomer specific 2-hydroxyacid dehydrogenase family.</text>
</comment>
<feature type="domain" description="D-isomer specific 2-hydroxyacid dehydrogenase catalytic" evidence="5">
    <location>
        <begin position="28"/>
        <end position="323"/>
    </location>
</feature>
<dbReference type="Gene3D" id="3.40.50.720">
    <property type="entry name" value="NAD(P)-binding Rossmann-like Domain"/>
    <property type="match status" value="2"/>
</dbReference>
<sequence length="327" mass="35659">MGISNVSEHIVILDDWEQALARLLPKEYLRSKAKLSIYHHHLEGDALATALRPATILILTRERCAIPNTLLDQCAGLRHIIFTGQRNSLLDVEHAKSRGITVSNTGGGPGKASTCELTWALILNACKRLAERRLDRNQRAWRSGEAEVLPPILSGKTLGLIGLGEIGQRVAAVGQAFGMRTLTWSPNMTAARAEPHGVLAVSLEELLSQSDVVSLHLVPSAATHKLMNAERLALMKPDSLLVNTSRAALVDEQALLEALQQGRPGLAALDVYMAEPIDDTHPLLQQPNAWLSPHLGFVVEPVFSQFAHDLSESLRAIFEGKPVPRKL</sequence>
<reference evidence="7" key="1">
    <citation type="submission" date="2021-11" db="EMBL/GenBank/DDBJ databases">
        <title>Draft genome sequence of Alcaligenes endophyticus type strain CCUG 75668T.</title>
        <authorList>
            <person name="Salva-Serra F."/>
            <person name="Duran R.E."/>
            <person name="Seeger M."/>
            <person name="Moore E.R.B."/>
            <person name="Jaen-Luchoro D."/>
        </authorList>
    </citation>
    <scope>NUCLEOTIDE SEQUENCE</scope>
    <source>
        <strain evidence="7">CCUG 75668</strain>
    </source>
</reference>
<dbReference type="InterPro" id="IPR006140">
    <property type="entry name" value="D-isomer_DH_NAD-bd"/>
</dbReference>
<dbReference type="InterPro" id="IPR006139">
    <property type="entry name" value="D-isomer_2_OHA_DH_cat_dom"/>
</dbReference>
<dbReference type="CDD" id="cd12169">
    <property type="entry name" value="PGDH_like_1"/>
    <property type="match status" value="1"/>
</dbReference>
<gene>
    <name evidence="7" type="ORF">LMS43_03655</name>
</gene>
<dbReference type="Pfam" id="PF00389">
    <property type="entry name" value="2-Hacid_dh"/>
    <property type="match status" value="1"/>
</dbReference>
<organism evidence="7 8">
    <name type="scientific">Alcaligenes endophyticus</name>
    <dbReference type="NCBI Taxonomy" id="1929088"/>
    <lineage>
        <taxon>Bacteria</taxon>
        <taxon>Pseudomonadati</taxon>
        <taxon>Pseudomonadota</taxon>
        <taxon>Betaproteobacteria</taxon>
        <taxon>Burkholderiales</taxon>
        <taxon>Alcaligenaceae</taxon>
        <taxon>Alcaligenes</taxon>
    </lineage>
</organism>
<name>A0ABT8EGJ7_9BURK</name>
<dbReference type="PANTHER" id="PTHR42789">
    <property type="entry name" value="D-ISOMER SPECIFIC 2-HYDROXYACID DEHYDROGENASE FAMILY PROTEIN (AFU_ORTHOLOGUE AFUA_6G10090)"/>
    <property type="match status" value="1"/>
</dbReference>
<feature type="domain" description="D-isomer specific 2-hydroxyacid dehydrogenase NAD-binding" evidence="6">
    <location>
        <begin position="120"/>
        <end position="296"/>
    </location>
</feature>
<evidence type="ECO:0000256" key="3">
    <source>
        <dbReference type="ARBA" id="ARBA00023027"/>
    </source>
</evidence>
<dbReference type="EMBL" id="JAJHNU010000001">
    <property type="protein sequence ID" value="MDN4120382.1"/>
    <property type="molecule type" value="Genomic_DNA"/>
</dbReference>
<evidence type="ECO:0000259" key="6">
    <source>
        <dbReference type="Pfam" id="PF02826"/>
    </source>
</evidence>
<keyword evidence="3" id="KW-0520">NAD</keyword>
<evidence type="ECO:0000256" key="2">
    <source>
        <dbReference type="ARBA" id="ARBA00023002"/>
    </source>
</evidence>
<evidence type="ECO:0000256" key="1">
    <source>
        <dbReference type="ARBA" id="ARBA00005854"/>
    </source>
</evidence>
<protein>
    <submittedName>
        <fullName evidence="7">D-2-hydroxyacid dehydrogenase family protein</fullName>
    </submittedName>
</protein>
<evidence type="ECO:0000256" key="4">
    <source>
        <dbReference type="RuleBase" id="RU003719"/>
    </source>
</evidence>
<dbReference type="PANTHER" id="PTHR42789:SF1">
    <property type="entry name" value="D-ISOMER SPECIFIC 2-HYDROXYACID DEHYDROGENASE FAMILY PROTEIN (AFU_ORTHOLOGUE AFUA_6G10090)"/>
    <property type="match status" value="1"/>
</dbReference>
<proteinExistence type="inferred from homology"/>
<dbReference type="RefSeq" id="WP_266122301.1">
    <property type="nucleotide sequence ID" value="NZ_JAJHNU010000001.1"/>
</dbReference>
<dbReference type="InterPro" id="IPR036291">
    <property type="entry name" value="NAD(P)-bd_dom_sf"/>
</dbReference>
<evidence type="ECO:0000313" key="8">
    <source>
        <dbReference type="Proteomes" id="UP001168613"/>
    </source>
</evidence>
<dbReference type="InterPro" id="IPR050857">
    <property type="entry name" value="D-2-hydroxyacid_DH"/>
</dbReference>
<evidence type="ECO:0000259" key="5">
    <source>
        <dbReference type="Pfam" id="PF00389"/>
    </source>
</evidence>
<comment type="caution">
    <text evidence="7">The sequence shown here is derived from an EMBL/GenBank/DDBJ whole genome shotgun (WGS) entry which is preliminary data.</text>
</comment>
<dbReference type="SUPFAM" id="SSF51735">
    <property type="entry name" value="NAD(P)-binding Rossmann-fold domains"/>
    <property type="match status" value="1"/>
</dbReference>
<dbReference type="Proteomes" id="UP001168613">
    <property type="component" value="Unassembled WGS sequence"/>
</dbReference>
<dbReference type="SUPFAM" id="SSF52283">
    <property type="entry name" value="Formate/glycerate dehydrogenase catalytic domain-like"/>
    <property type="match status" value="1"/>
</dbReference>